<protein>
    <submittedName>
        <fullName evidence="1">Uncharacterized protein</fullName>
    </submittedName>
</protein>
<dbReference type="KEGG" id="ure:UREG_06656"/>
<name>C4JVR4_UNCRE</name>
<gene>
    <name evidence="1" type="ORF">UREG_06656</name>
</gene>
<dbReference type="Proteomes" id="UP000002058">
    <property type="component" value="Unassembled WGS sequence"/>
</dbReference>
<evidence type="ECO:0000313" key="1">
    <source>
        <dbReference type="EMBL" id="EEP81791.1"/>
    </source>
</evidence>
<dbReference type="EMBL" id="CH476618">
    <property type="protein sequence ID" value="EEP81791.1"/>
    <property type="molecule type" value="Genomic_DNA"/>
</dbReference>
<dbReference type="AlphaFoldDB" id="C4JVR4"/>
<dbReference type="VEuPathDB" id="FungiDB:UREG_06656"/>
<sequence length="133" mass="14931">MPRFYYRSTDIGSDSKLRLRKKHSSGPPIISAIILNIPTADNLTSLSWTTIEKKHTILYGRRYWKAKSSRPTEISEHISLKPYPGLQAFVSSLEDVKDDIECLRAAEAAVASVYTRISQLSLGCGFVHLPTNH</sequence>
<organism evidence="1 2">
    <name type="scientific">Uncinocarpus reesii (strain UAMH 1704)</name>
    <dbReference type="NCBI Taxonomy" id="336963"/>
    <lineage>
        <taxon>Eukaryota</taxon>
        <taxon>Fungi</taxon>
        <taxon>Dikarya</taxon>
        <taxon>Ascomycota</taxon>
        <taxon>Pezizomycotina</taxon>
        <taxon>Eurotiomycetes</taxon>
        <taxon>Eurotiomycetidae</taxon>
        <taxon>Onygenales</taxon>
        <taxon>Onygenaceae</taxon>
        <taxon>Uncinocarpus</taxon>
    </lineage>
</organism>
<keyword evidence="2" id="KW-1185">Reference proteome</keyword>
<dbReference type="RefSeq" id="XP_002583689.1">
    <property type="nucleotide sequence ID" value="XM_002583643.1"/>
</dbReference>
<reference evidence="2" key="1">
    <citation type="journal article" date="2009" name="Genome Res.">
        <title>Comparative genomic analyses of the human fungal pathogens Coccidioides and their relatives.</title>
        <authorList>
            <person name="Sharpton T.J."/>
            <person name="Stajich J.E."/>
            <person name="Rounsley S.D."/>
            <person name="Gardner M.J."/>
            <person name="Wortman J.R."/>
            <person name="Jordar V.S."/>
            <person name="Maiti R."/>
            <person name="Kodira C.D."/>
            <person name="Neafsey D.E."/>
            <person name="Zeng Q."/>
            <person name="Hung C.-Y."/>
            <person name="McMahan C."/>
            <person name="Muszewska A."/>
            <person name="Grynberg M."/>
            <person name="Mandel M.A."/>
            <person name="Kellner E.M."/>
            <person name="Barker B.M."/>
            <person name="Galgiani J.N."/>
            <person name="Orbach M.J."/>
            <person name="Kirkland T.N."/>
            <person name="Cole G.T."/>
            <person name="Henn M.R."/>
            <person name="Birren B.W."/>
            <person name="Taylor J.W."/>
        </authorList>
    </citation>
    <scope>NUCLEOTIDE SEQUENCE [LARGE SCALE GENOMIC DNA]</scope>
    <source>
        <strain evidence="2">UAMH 1704</strain>
    </source>
</reference>
<accession>C4JVR4</accession>
<proteinExistence type="predicted"/>
<dbReference type="InParanoid" id="C4JVR4"/>
<evidence type="ECO:0000313" key="2">
    <source>
        <dbReference type="Proteomes" id="UP000002058"/>
    </source>
</evidence>
<dbReference type="HOGENOM" id="CLU_1908248_0_0_1"/>
<dbReference type="GeneID" id="8444063"/>